<feature type="domain" description="Translocation and assembly module TamB C-terminal" evidence="5">
    <location>
        <begin position="1184"/>
        <end position="1644"/>
    </location>
</feature>
<evidence type="ECO:0000313" key="6">
    <source>
        <dbReference type="EMBL" id="SHH41346.1"/>
    </source>
</evidence>
<reference evidence="7" key="1">
    <citation type="submission" date="2016-11" db="EMBL/GenBank/DDBJ databases">
        <authorList>
            <person name="Varghese N."/>
            <person name="Submissions S."/>
        </authorList>
    </citation>
    <scope>NUCLEOTIDE SEQUENCE [LARGE SCALE GENOMIC DNA]</scope>
    <source>
        <strain evidence="7">DSM 100572</strain>
    </source>
</reference>
<keyword evidence="4" id="KW-0472">Membrane</keyword>
<accession>A0A1M5SS68</accession>
<dbReference type="GO" id="GO:0005886">
    <property type="term" value="C:plasma membrane"/>
    <property type="evidence" value="ECO:0007669"/>
    <property type="project" value="InterPro"/>
</dbReference>
<dbReference type="PANTHER" id="PTHR36985:SF1">
    <property type="entry name" value="TRANSLOCATION AND ASSEMBLY MODULE SUBUNIT TAMB"/>
    <property type="match status" value="1"/>
</dbReference>
<sequence length="1662" mass="186569">MFKTIQQFLKKAIHFFKWMFLGLLVLFIAVVLLIRSSWGQNIIKNKVTEFIAEKIETKFNIEKLYLSFSGNLIIKELYLEDQQKDTLLYSKELEVSVALLPIFTQNKINIKSVDWTGLKAKVYKPETTKKYNFDYIINAFVDPNASEKPVQEPNSSPLDIKVGTVDFTNFDLLFNDEVLGINTHLKLGSLGLEFGNKFNINTYRFPIEKLALANVKVNYTQSKPLPETEENQEESPSPIIEIEEVHLENIKAIYDNQVENQLANVDLGLFTIKDALVDLAAQNIKIKKVGLNNTLADLSFVSDEKVMNQNTTQIVESTKFEWPDWQVNVEELTFKNNSIALKTGNTITPKNVFNPENFKISKTNILLNDFSLLKEDLSIDLKEISFIEKSGFHLKELALKGTVNNQQINLSTFKIATNHSAIQTNGKIGYRSMDDFINQPKNTSFNIDVSDLNINIKDAYYFNEELKENEYVNKFSKQSITGNIKAKGNLKNLDIASLNLQWGAKTSVNLSGNIKEVLSENNLSFDLPNIRFKTDRKSVLSLVNEKEFGVRIPNTIVLNSSTRGTLKDIKTSTVLKLPKGKIAVDGSFKNNNTTSVKGTLKVTQINLGSIINNDQIGLLDFETNVQADWKEIETLNASLSTNFKDLIFDNYNYNPLQINANIKQGAGVVNTTFKDENLDFDTETNIKLDSLISSIKSDINIKGINLQALNLTSENLKARLRVRVNYKTNQDEFSVNAQTENGLLVYNEESFPLGNFIIKSNIAKDSTSVSVASGLLNLKLNANANPEQTTAAINKHISAYFSKKKLDTVLGNTNLKAELSISQDPVLDQVFFKGLNEFEPIKLALSFNESEKKLVSSFNIPFIEYQGSSIKNGQFYLNSLADKFDLDLKIDNVKYDPINIQNINLQGKVIDGVVMLDFSTSDEAEKIININSEIKASDSLVKFHINPKNLILNSKLWKIPESNAILFNGNITSTDFELSRNNQTLSFEAQVKEENNNNLLINFQRFDLLNLMAFLNPEQNIASGIVGGSVEINRFNKEQNLVSDVKIEELNVLENALGTLKLNAKTINNKNYDVALSLQEQNNIDLLVEGSYNTEESKSPLNLKVNLNKLSLSKIEAFGKQYISNASGSISANFNMNGKMDAPIYNGDLNFNNAKLEVNSFNTSFTFPEESIKIDNSSILLNKFTILDKEQNSFVLDGEIITSDFSNPKFNLTLNSENLQVLNSTEEDNDLYYGQLFLDTDVKIEGDLNIPKVTGTIKINDNTDFTYVIPESEIEAVEREGVVVFVNKKQTNDILTADGNSETSTGVVTGLDIKTILKVDKSAILNVVIDKKTGDNLQVSGEADLNFGMTPNGRTTLSGKYEVSSGHYEASLYNLVNRKFEIAKGSSILWQGDPLEAKMDISAIYKVKASASGLMSSVTSGMNAEELNKYRKKMPFWVYLNLNGELLKPEISFNLEVPEESRGELGGQVYTQVQQLNNREEDLNKQVFSLLVLNQFFPSSTSDGSNGGSLSMARDNVNKALSNQLNNYSNKLVGKTGVELGFELDSYTDYTDEGEQNNTQLNVSAQKSLFNDRLTVQVGSGFEIENTSKDQNDKTPIIGNVNIEYALTENRRYRLKGFRKNEYQSVIDGQVIVTGIAFLFNREFNKFKELWQKENTEKTTKE</sequence>
<keyword evidence="2" id="KW-0812">Transmembrane</keyword>
<evidence type="ECO:0000256" key="3">
    <source>
        <dbReference type="ARBA" id="ARBA00022989"/>
    </source>
</evidence>
<dbReference type="Pfam" id="PF04357">
    <property type="entry name" value="TamB"/>
    <property type="match status" value="1"/>
</dbReference>
<dbReference type="InterPro" id="IPR007452">
    <property type="entry name" value="TamB_C"/>
</dbReference>
<dbReference type="GO" id="GO:0009306">
    <property type="term" value="P:protein secretion"/>
    <property type="evidence" value="ECO:0007669"/>
    <property type="project" value="InterPro"/>
</dbReference>
<dbReference type="RefSeq" id="WP_073118079.1">
    <property type="nucleotide sequence ID" value="NZ_BMEN01000001.1"/>
</dbReference>
<keyword evidence="3" id="KW-1133">Transmembrane helix</keyword>
<dbReference type="STRING" id="1195760.SAMN05444281_0483"/>
<dbReference type="EMBL" id="FQXQ01000001">
    <property type="protein sequence ID" value="SHH41346.1"/>
    <property type="molecule type" value="Genomic_DNA"/>
</dbReference>
<dbReference type="PANTHER" id="PTHR36985">
    <property type="entry name" value="TRANSLOCATION AND ASSEMBLY MODULE SUBUNIT TAMB"/>
    <property type="match status" value="1"/>
</dbReference>
<proteinExistence type="predicted"/>
<organism evidence="6 7">
    <name type="scientific">Wenyingzhuangia marina</name>
    <dbReference type="NCBI Taxonomy" id="1195760"/>
    <lineage>
        <taxon>Bacteria</taxon>
        <taxon>Pseudomonadati</taxon>
        <taxon>Bacteroidota</taxon>
        <taxon>Flavobacteriia</taxon>
        <taxon>Flavobacteriales</taxon>
        <taxon>Flavobacteriaceae</taxon>
        <taxon>Wenyingzhuangia</taxon>
    </lineage>
</organism>
<comment type="subcellular location">
    <subcellularLocation>
        <location evidence="1">Membrane</location>
        <topology evidence="1">Single-pass membrane protein</topology>
    </subcellularLocation>
</comment>
<keyword evidence="7" id="KW-1185">Reference proteome</keyword>
<evidence type="ECO:0000256" key="4">
    <source>
        <dbReference type="ARBA" id="ARBA00023136"/>
    </source>
</evidence>
<gene>
    <name evidence="6" type="ORF">SAMN05444281_0483</name>
</gene>
<evidence type="ECO:0000313" key="7">
    <source>
        <dbReference type="Proteomes" id="UP000184109"/>
    </source>
</evidence>
<dbReference type="Proteomes" id="UP000184109">
    <property type="component" value="Unassembled WGS sequence"/>
</dbReference>
<evidence type="ECO:0000256" key="1">
    <source>
        <dbReference type="ARBA" id="ARBA00004167"/>
    </source>
</evidence>
<evidence type="ECO:0000259" key="5">
    <source>
        <dbReference type="Pfam" id="PF04357"/>
    </source>
</evidence>
<dbReference type="OrthoDB" id="9811276at2"/>
<evidence type="ECO:0000256" key="2">
    <source>
        <dbReference type="ARBA" id="ARBA00022692"/>
    </source>
</evidence>
<protein>
    <recommendedName>
        <fullName evidence="5">Translocation and assembly module TamB C-terminal domain-containing protein</fullName>
    </recommendedName>
</protein>
<name>A0A1M5SS68_9FLAO</name>